<keyword evidence="2" id="KW-1185">Reference proteome</keyword>
<accession>A0A3E0G5M9</accession>
<organism evidence="1 2">
    <name type="scientific">Kutzneria buriramensis</name>
    <dbReference type="NCBI Taxonomy" id="1045776"/>
    <lineage>
        <taxon>Bacteria</taxon>
        <taxon>Bacillati</taxon>
        <taxon>Actinomycetota</taxon>
        <taxon>Actinomycetes</taxon>
        <taxon>Pseudonocardiales</taxon>
        <taxon>Pseudonocardiaceae</taxon>
        <taxon>Kutzneria</taxon>
    </lineage>
</organism>
<dbReference type="EMBL" id="QUNO01000037">
    <property type="protein sequence ID" value="REH18139.1"/>
    <property type="molecule type" value="Genomic_DNA"/>
</dbReference>
<protein>
    <submittedName>
        <fullName evidence="1">Phosphoglycolate phosphatase-like HAD superfamily hydrolase</fullName>
    </submittedName>
</protein>
<dbReference type="SFLD" id="SFLDS00003">
    <property type="entry name" value="Haloacid_Dehalogenase"/>
    <property type="match status" value="1"/>
</dbReference>
<dbReference type="AlphaFoldDB" id="A0A3E0G5M9"/>
<dbReference type="OrthoDB" id="4307245at2"/>
<evidence type="ECO:0000313" key="1">
    <source>
        <dbReference type="EMBL" id="REH18139.1"/>
    </source>
</evidence>
<dbReference type="InterPro" id="IPR050155">
    <property type="entry name" value="HAD-like_hydrolase_sf"/>
</dbReference>
<dbReference type="Proteomes" id="UP000256269">
    <property type="component" value="Unassembled WGS sequence"/>
</dbReference>
<dbReference type="Gene3D" id="1.10.150.240">
    <property type="entry name" value="Putative phosphatase, domain 2"/>
    <property type="match status" value="1"/>
</dbReference>
<name>A0A3E0G5M9_9PSEU</name>
<dbReference type="InterPro" id="IPR023214">
    <property type="entry name" value="HAD_sf"/>
</dbReference>
<dbReference type="GO" id="GO:0005829">
    <property type="term" value="C:cytosol"/>
    <property type="evidence" value="ECO:0007669"/>
    <property type="project" value="TreeGrafter"/>
</dbReference>
<evidence type="ECO:0000313" key="2">
    <source>
        <dbReference type="Proteomes" id="UP000256269"/>
    </source>
</evidence>
<dbReference type="GO" id="GO:0006281">
    <property type="term" value="P:DNA repair"/>
    <property type="evidence" value="ECO:0007669"/>
    <property type="project" value="TreeGrafter"/>
</dbReference>
<dbReference type="InterPro" id="IPR023198">
    <property type="entry name" value="PGP-like_dom2"/>
</dbReference>
<proteinExistence type="predicted"/>
<dbReference type="InterPro" id="IPR036412">
    <property type="entry name" value="HAD-like_sf"/>
</dbReference>
<dbReference type="GO" id="GO:0008967">
    <property type="term" value="F:phosphoglycolate phosphatase activity"/>
    <property type="evidence" value="ECO:0007669"/>
    <property type="project" value="TreeGrafter"/>
</dbReference>
<dbReference type="Gene3D" id="3.40.50.1000">
    <property type="entry name" value="HAD superfamily/HAD-like"/>
    <property type="match status" value="1"/>
</dbReference>
<dbReference type="SFLD" id="SFLDG01129">
    <property type="entry name" value="C1.5:_HAD__Beta-PGM__Phosphata"/>
    <property type="match status" value="1"/>
</dbReference>
<dbReference type="PANTHER" id="PTHR43434:SF1">
    <property type="entry name" value="PHOSPHOGLYCOLATE PHOSPHATASE"/>
    <property type="match status" value="1"/>
</dbReference>
<sequence>MRIEHIVWDWNGTLFGDSVALIEATIEAFVAAGLPAVTRERYQRHHTQPIPLFYNRLAGRELSDAEQEVLARHFQDAYVRRRDSIPLTSDAVDALRRWQGTGRTQSLLSMYPHEELLLLVDKAGIGGFFAAVDGLQGTERGYKAPHLRRQLGKLGVNPSAVLLVGDSADDAAAARECGTQFRLYHAGADALHARGHFDELRGHIVDSLTEAVEAAARPA</sequence>
<dbReference type="RefSeq" id="WP_116182196.1">
    <property type="nucleotide sequence ID" value="NZ_CP144375.1"/>
</dbReference>
<dbReference type="PANTHER" id="PTHR43434">
    <property type="entry name" value="PHOSPHOGLYCOLATE PHOSPHATASE"/>
    <property type="match status" value="1"/>
</dbReference>
<dbReference type="SUPFAM" id="SSF56784">
    <property type="entry name" value="HAD-like"/>
    <property type="match status" value="1"/>
</dbReference>
<comment type="caution">
    <text evidence="1">The sequence shown here is derived from an EMBL/GenBank/DDBJ whole genome shotgun (WGS) entry which is preliminary data.</text>
</comment>
<dbReference type="Pfam" id="PF00702">
    <property type="entry name" value="Hydrolase"/>
    <property type="match status" value="1"/>
</dbReference>
<gene>
    <name evidence="1" type="ORF">BCF44_13726</name>
</gene>
<keyword evidence="1" id="KW-0378">Hydrolase</keyword>
<reference evidence="1 2" key="1">
    <citation type="submission" date="2018-08" db="EMBL/GenBank/DDBJ databases">
        <title>Genomic Encyclopedia of Archaeal and Bacterial Type Strains, Phase II (KMG-II): from individual species to whole genera.</title>
        <authorList>
            <person name="Goeker M."/>
        </authorList>
    </citation>
    <scope>NUCLEOTIDE SEQUENCE [LARGE SCALE GENOMIC DNA]</scope>
    <source>
        <strain evidence="1 2">DSM 45791</strain>
    </source>
</reference>